<evidence type="ECO:0000256" key="1">
    <source>
        <dbReference type="SAM" id="MobiDB-lite"/>
    </source>
</evidence>
<evidence type="ECO:0000313" key="3">
    <source>
        <dbReference type="Proteomes" id="UP001139648"/>
    </source>
</evidence>
<name>A0A9X2K1Z6_9ACTN</name>
<feature type="compositionally biased region" description="Pro residues" evidence="1">
    <location>
        <begin position="80"/>
        <end position="93"/>
    </location>
</feature>
<protein>
    <submittedName>
        <fullName evidence="2">Uncharacterized protein</fullName>
    </submittedName>
</protein>
<proteinExistence type="predicted"/>
<reference evidence="2" key="1">
    <citation type="submission" date="2022-06" db="EMBL/GenBank/DDBJ databases">
        <title>Sequencing the genomes of 1000 actinobacteria strains.</title>
        <authorList>
            <person name="Klenk H.-P."/>
        </authorList>
    </citation>
    <scope>NUCLEOTIDE SEQUENCE</scope>
    <source>
        <strain evidence="2">DSM 46694</strain>
    </source>
</reference>
<feature type="region of interest" description="Disordered" evidence="1">
    <location>
        <begin position="76"/>
        <end position="106"/>
    </location>
</feature>
<dbReference type="Proteomes" id="UP001139648">
    <property type="component" value="Unassembled WGS sequence"/>
</dbReference>
<keyword evidence="3" id="KW-1185">Reference proteome</keyword>
<dbReference type="EMBL" id="JAMZEB010000002">
    <property type="protein sequence ID" value="MCP2356515.1"/>
    <property type="molecule type" value="Genomic_DNA"/>
</dbReference>
<dbReference type="AlphaFoldDB" id="A0A9X2K1Z6"/>
<gene>
    <name evidence="2" type="ORF">HD597_003535</name>
</gene>
<sequence>MDPYPCAYGLLDRMALESGYEAFLIEMDNFDREAHAQFGRLVEHRLDIEIRYESLYGGEGYVVTTRSTAWRTATLRVPDPSVPPRPLPPPRSPAKPAGGPAAGCER</sequence>
<evidence type="ECO:0000313" key="2">
    <source>
        <dbReference type="EMBL" id="MCP2356515.1"/>
    </source>
</evidence>
<comment type="caution">
    <text evidence="2">The sequence shown here is derived from an EMBL/GenBank/DDBJ whole genome shotgun (WGS) entry which is preliminary data.</text>
</comment>
<organism evidence="2 3">
    <name type="scientific">Nonomuraea thailandensis</name>
    <dbReference type="NCBI Taxonomy" id="1188745"/>
    <lineage>
        <taxon>Bacteria</taxon>
        <taxon>Bacillati</taxon>
        <taxon>Actinomycetota</taxon>
        <taxon>Actinomycetes</taxon>
        <taxon>Streptosporangiales</taxon>
        <taxon>Streptosporangiaceae</taxon>
        <taxon>Nonomuraea</taxon>
    </lineage>
</organism>
<dbReference type="RefSeq" id="WP_253743438.1">
    <property type="nucleotide sequence ID" value="NZ_BAABKA010000057.1"/>
</dbReference>
<accession>A0A9X2K1Z6</accession>
<feature type="compositionally biased region" description="Low complexity" evidence="1">
    <location>
        <begin position="94"/>
        <end position="106"/>
    </location>
</feature>